<evidence type="ECO:0000313" key="3">
    <source>
        <dbReference type="Proteomes" id="UP001562425"/>
    </source>
</evidence>
<reference evidence="2 3" key="1">
    <citation type="submission" date="2024-05" db="EMBL/GenBank/DDBJ databases">
        <title>Culex pipiens pipiens assembly and annotation.</title>
        <authorList>
            <person name="Alout H."/>
            <person name="Durand T."/>
        </authorList>
    </citation>
    <scope>NUCLEOTIDE SEQUENCE [LARGE SCALE GENOMIC DNA]</scope>
    <source>
        <strain evidence="2">HA-2024</strain>
        <tissue evidence="2">Whole body</tissue>
    </source>
</reference>
<dbReference type="AlphaFoldDB" id="A0ABD1CMA5"/>
<name>A0ABD1CMA5_CULPP</name>
<accession>A0ABD1CMA5</accession>
<feature type="compositionally biased region" description="Acidic residues" evidence="1">
    <location>
        <begin position="79"/>
        <end position="96"/>
    </location>
</feature>
<dbReference type="EMBL" id="JBEHCU010010921">
    <property type="protein sequence ID" value="KAL1377513.1"/>
    <property type="molecule type" value="Genomic_DNA"/>
</dbReference>
<gene>
    <name evidence="2" type="ORF">pipiens_016210</name>
</gene>
<protein>
    <submittedName>
        <fullName evidence="2">Uncharacterized protein</fullName>
    </submittedName>
</protein>
<feature type="region of interest" description="Disordered" evidence="1">
    <location>
        <begin position="69"/>
        <end position="107"/>
    </location>
</feature>
<comment type="caution">
    <text evidence="2">The sequence shown here is derived from an EMBL/GenBank/DDBJ whole genome shotgun (WGS) entry which is preliminary data.</text>
</comment>
<dbReference type="Proteomes" id="UP001562425">
    <property type="component" value="Unassembled WGS sequence"/>
</dbReference>
<keyword evidence="3" id="KW-1185">Reference proteome</keyword>
<sequence length="107" mass="11757">FDSTDQSWEEMTLPAVRFLSQNGPLKVGGPASSSISSFDEKFIFSVEDAFKLDPFKKQLVALYARIGEKRSKTGRSSADFEEELEELDDGGGESEWIDAGTPSGLPF</sequence>
<evidence type="ECO:0000256" key="1">
    <source>
        <dbReference type="SAM" id="MobiDB-lite"/>
    </source>
</evidence>
<organism evidence="2 3">
    <name type="scientific">Culex pipiens pipiens</name>
    <name type="common">Northern house mosquito</name>
    <dbReference type="NCBI Taxonomy" id="38569"/>
    <lineage>
        <taxon>Eukaryota</taxon>
        <taxon>Metazoa</taxon>
        <taxon>Ecdysozoa</taxon>
        <taxon>Arthropoda</taxon>
        <taxon>Hexapoda</taxon>
        <taxon>Insecta</taxon>
        <taxon>Pterygota</taxon>
        <taxon>Neoptera</taxon>
        <taxon>Endopterygota</taxon>
        <taxon>Diptera</taxon>
        <taxon>Nematocera</taxon>
        <taxon>Culicoidea</taxon>
        <taxon>Culicidae</taxon>
        <taxon>Culicinae</taxon>
        <taxon>Culicini</taxon>
        <taxon>Culex</taxon>
        <taxon>Culex</taxon>
    </lineage>
</organism>
<feature type="non-terminal residue" evidence="2">
    <location>
        <position position="1"/>
    </location>
</feature>
<evidence type="ECO:0000313" key="2">
    <source>
        <dbReference type="EMBL" id="KAL1377513.1"/>
    </source>
</evidence>
<proteinExistence type="predicted"/>